<dbReference type="PANTHER" id="PTHR33931">
    <property type="entry name" value="HOLIN-LIKE PROTEIN CIDA-RELATED"/>
    <property type="match status" value="1"/>
</dbReference>
<sequence>MRNTYGFLILLLCLLFGNILTLLIPVAIPGSIYGMGIFLAGLVAGVIPEEIVDAICESLLLHMNLFFAPGAVNLILVYPSIRGTVLKILFVTVVSTILVIISTGLTTQFLARRKEARRV</sequence>
<keyword evidence="3 6" id="KW-0812">Transmembrane</keyword>
<evidence type="ECO:0000256" key="6">
    <source>
        <dbReference type="SAM" id="Phobius"/>
    </source>
</evidence>
<keyword evidence="4 6" id="KW-1133">Transmembrane helix</keyword>
<evidence type="ECO:0000256" key="3">
    <source>
        <dbReference type="ARBA" id="ARBA00022692"/>
    </source>
</evidence>
<evidence type="ECO:0000256" key="2">
    <source>
        <dbReference type="ARBA" id="ARBA00022475"/>
    </source>
</evidence>
<dbReference type="RefSeq" id="WP_164715157.1">
    <property type="nucleotide sequence ID" value="NZ_JAUSWF010000005.1"/>
</dbReference>
<evidence type="ECO:0000256" key="1">
    <source>
        <dbReference type="ARBA" id="ARBA00004651"/>
    </source>
</evidence>
<feature type="transmembrane region" description="Helical" evidence="6">
    <location>
        <begin position="7"/>
        <end position="24"/>
    </location>
</feature>
<gene>
    <name evidence="7" type="primary">yohJ</name>
    <name evidence="7" type="ORF">NCTC13079_00120</name>
</gene>
<dbReference type="EMBL" id="LR134523">
    <property type="protein sequence ID" value="VEJ34376.1"/>
    <property type="molecule type" value="Genomic_DNA"/>
</dbReference>
<evidence type="ECO:0000256" key="5">
    <source>
        <dbReference type="ARBA" id="ARBA00023136"/>
    </source>
</evidence>
<feature type="transmembrane region" description="Helical" evidence="6">
    <location>
        <begin position="87"/>
        <end position="111"/>
    </location>
</feature>
<dbReference type="GO" id="GO:0005886">
    <property type="term" value="C:plasma membrane"/>
    <property type="evidence" value="ECO:0007669"/>
    <property type="project" value="UniProtKB-SubCell"/>
</dbReference>
<dbReference type="Proteomes" id="UP000269544">
    <property type="component" value="Chromosome"/>
</dbReference>
<feature type="transmembrane region" description="Helical" evidence="6">
    <location>
        <begin position="59"/>
        <end position="81"/>
    </location>
</feature>
<feature type="transmembrane region" description="Helical" evidence="6">
    <location>
        <begin position="30"/>
        <end position="47"/>
    </location>
</feature>
<reference evidence="7 8" key="1">
    <citation type="submission" date="2018-12" db="EMBL/GenBank/DDBJ databases">
        <authorList>
            <consortium name="Pathogen Informatics"/>
        </authorList>
    </citation>
    <scope>NUCLEOTIDE SEQUENCE [LARGE SCALE GENOMIC DNA]</scope>
    <source>
        <strain evidence="7 8">NCTC13079</strain>
    </source>
</reference>
<evidence type="ECO:0000313" key="8">
    <source>
        <dbReference type="Proteomes" id="UP000269544"/>
    </source>
</evidence>
<dbReference type="GO" id="GO:0016787">
    <property type="term" value="F:hydrolase activity"/>
    <property type="evidence" value="ECO:0007669"/>
    <property type="project" value="UniProtKB-KW"/>
</dbReference>
<protein>
    <submittedName>
        <fullName evidence="7">Effector of murein hydrolase LrgA</fullName>
    </submittedName>
</protein>
<dbReference type="KEGG" id="piv:NCTC13079_00120"/>
<keyword evidence="5 6" id="KW-0472">Membrane</keyword>
<comment type="subcellular location">
    <subcellularLocation>
        <location evidence="1">Cell membrane</location>
        <topology evidence="1">Multi-pass membrane protein</topology>
    </subcellularLocation>
</comment>
<dbReference type="InterPro" id="IPR005538">
    <property type="entry name" value="LrgA/CidA"/>
</dbReference>
<proteinExistence type="predicted"/>
<accession>A0A448UZJ7</accession>
<organism evidence="7 8">
    <name type="scientific">Aedoeadaptatus ivorii</name>
    <dbReference type="NCBI Taxonomy" id="54006"/>
    <lineage>
        <taxon>Bacteria</taxon>
        <taxon>Bacillati</taxon>
        <taxon>Bacillota</taxon>
        <taxon>Tissierellia</taxon>
        <taxon>Tissierellales</taxon>
        <taxon>Peptoniphilaceae</taxon>
        <taxon>Aedoeadaptatus</taxon>
    </lineage>
</organism>
<keyword evidence="8" id="KW-1185">Reference proteome</keyword>
<evidence type="ECO:0000256" key="4">
    <source>
        <dbReference type="ARBA" id="ARBA00022989"/>
    </source>
</evidence>
<evidence type="ECO:0000313" key="7">
    <source>
        <dbReference type="EMBL" id="VEJ34376.1"/>
    </source>
</evidence>
<dbReference type="PANTHER" id="PTHR33931:SF2">
    <property type="entry name" value="HOLIN-LIKE PROTEIN CIDA"/>
    <property type="match status" value="1"/>
</dbReference>
<keyword evidence="7" id="KW-0378">Hydrolase</keyword>
<dbReference type="Pfam" id="PF03788">
    <property type="entry name" value="LrgA"/>
    <property type="match status" value="1"/>
</dbReference>
<keyword evidence="2" id="KW-1003">Cell membrane</keyword>
<name>A0A448UZJ7_9FIRM</name>
<dbReference type="AlphaFoldDB" id="A0A448UZJ7"/>